<dbReference type="Proteomes" id="UP000321172">
    <property type="component" value="Chromosome"/>
</dbReference>
<feature type="domain" description="Cytochrome c" evidence="4">
    <location>
        <begin position="34"/>
        <end position="108"/>
    </location>
</feature>
<proteinExistence type="predicted"/>
<gene>
    <name evidence="5" type="ORF">FRF71_03320</name>
</gene>
<dbReference type="PANTHER" id="PTHR40942:SF4">
    <property type="entry name" value="CYTOCHROME C5"/>
    <property type="match status" value="1"/>
</dbReference>
<dbReference type="RefSeq" id="WP_147089229.1">
    <property type="nucleotide sequence ID" value="NZ_BAABJD010000001.1"/>
</dbReference>
<dbReference type="GO" id="GO:0020037">
    <property type="term" value="F:heme binding"/>
    <property type="evidence" value="ECO:0007669"/>
    <property type="project" value="InterPro"/>
</dbReference>
<dbReference type="SUPFAM" id="SSF46626">
    <property type="entry name" value="Cytochrome c"/>
    <property type="match status" value="1"/>
</dbReference>
<evidence type="ECO:0000256" key="1">
    <source>
        <dbReference type="ARBA" id="ARBA00022617"/>
    </source>
</evidence>
<organism evidence="5 6">
    <name type="scientific">Novosphingobium ginsenosidimutans</name>
    <dbReference type="NCBI Taxonomy" id="1176536"/>
    <lineage>
        <taxon>Bacteria</taxon>
        <taxon>Pseudomonadati</taxon>
        <taxon>Pseudomonadota</taxon>
        <taxon>Alphaproteobacteria</taxon>
        <taxon>Sphingomonadales</taxon>
        <taxon>Sphingomonadaceae</taxon>
        <taxon>Novosphingobium</taxon>
    </lineage>
</organism>
<protein>
    <submittedName>
        <fullName evidence="5">Cytochrome c5 family protein</fullName>
    </submittedName>
</protein>
<evidence type="ECO:0000259" key="4">
    <source>
        <dbReference type="Pfam" id="PF13442"/>
    </source>
</evidence>
<accession>A0A5B8S151</accession>
<evidence type="ECO:0000313" key="5">
    <source>
        <dbReference type="EMBL" id="QEA15249.1"/>
    </source>
</evidence>
<dbReference type="GO" id="GO:0009055">
    <property type="term" value="F:electron transfer activity"/>
    <property type="evidence" value="ECO:0007669"/>
    <property type="project" value="InterPro"/>
</dbReference>
<keyword evidence="1" id="KW-0349">Heme</keyword>
<dbReference type="PANTHER" id="PTHR40942">
    <property type="match status" value="1"/>
</dbReference>
<reference evidence="5 6" key="1">
    <citation type="journal article" date="2013" name="J. Microbiol. Biotechnol.">
        <title>Novosphingobium ginsenosidimutans sp. nov., with the ability to convert ginsenoside.</title>
        <authorList>
            <person name="Kim J.K."/>
            <person name="He D."/>
            <person name="Liu Q.M."/>
            <person name="Park H.Y."/>
            <person name="Jung M.S."/>
            <person name="Yoon M.H."/>
            <person name="Kim S.C."/>
            <person name="Im W.T."/>
        </authorList>
    </citation>
    <scope>NUCLEOTIDE SEQUENCE [LARGE SCALE GENOMIC DNA]</scope>
    <source>
        <strain evidence="5 6">FW-6</strain>
    </source>
</reference>
<evidence type="ECO:0000313" key="6">
    <source>
        <dbReference type="Proteomes" id="UP000321172"/>
    </source>
</evidence>
<dbReference type="OrthoDB" id="9814708at2"/>
<dbReference type="InterPro" id="IPR036909">
    <property type="entry name" value="Cyt_c-like_dom_sf"/>
</dbReference>
<dbReference type="AlphaFoldDB" id="A0A5B8S151"/>
<evidence type="ECO:0000256" key="3">
    <source>
        <dbReference type="ARBA" id="ARBA00023004"/>
    </source>
</evidence>
<dbReference type="Pfam" id="PF13442">
    <property type="entry name" value="Cytochrome_CBB3"/>
    <property type="match status" value="1"/>
</dbReference>
<keyword evidence="2" id="KW-0479">Metal-binding</keyword>
<dbReference type="GO" id="GO:0046872">
    <property type="term" value="F:metal ion binding"/>
    <property type="evidence" value="ECO:0007669"/>
    <property type="project" value="UniProtKB-KW"/>
</dbReference>
<sequence length="113" mass="11918">MRRLLFALPLALAACEAPPQPLTPEQSAALKPADARLAALYEGSCKACHTVADSGAPLTGDRTQWDARWAKGEDVLLQHAQVGFGAMPAGGQCFTCTPADHAALIRFMAGRTQ</sequence>
<dbReference type="Gene3D" id="1.10.760.10">
    <property type="entry name" value="Cytochrome c-like domain"/>
    <property type="match status" value="1"/>
</dbReference>
<dbReference type="KEGG" id="ngf:FRF71_03320"/>
<evidence type="ECO:0000256" key="2">
    <source>
        <dbReference type="ARBA" id="ARBA00022723"/>
    </source>
</evidence>
<name>A0A5B8S151_9SPHN</name>
<dbReference type="InterPro" id="IPR009056">
    <property type="entry name" value="Cyt_c-like_dom"/>
</dbReference>
<dbReference type="PROSITE" id="PS51257">
    <property type="entry name" value="PROKAR_LIPOPROTEIN"/>
    <property type="match status" value="1"/>
</dbReference>
<dbReference type="EMBL" id="CP042345">
    <property type="protein sequence ID" value="QEA15249.1"/>
    <property type="molecule type" value="Genomic_DNA"/>
</dbReference>
<keyword evidence="6" id="KW-1185">Reference proteome</keyword>
<keyword evidence="3" id="KW-0408">Iron</keyword>